<dbReference type="Proteomes" id="UP000075320">
    <property type="component" value="Unassembled WGS sequence"/>
</dbReference>
<dbReference type="RefSeq" id="WP_061836537.1">
    <property type="nucleotide sequence ID" value="NZ_LUKE01000006.1"/>
</dbReference>
<dbReference type="OrthoDB" id="9342595at2"/>
<keyword evidence="2" id="KW-1185">Reference proteome</keyword>
<evidence type="ECO:0000313" key="2">
    <source>
        <dbReference type="Proteomes" id="UP000075320"/>
    </source>
</evidence>
<proteinExistence type="predicted"/>
<sequence length="289" mass="31634">MKKYVSIIFIVVAGLLTLNCQEAKKAAVVDIGSQTPDGPTVVTEVEGVTAGSPLFVKVGLAWETDTSGKYTFSSPCFFPPGSVVGDEKDCTFTVPEAKLFYSRVNFRMGSLDPVNCGRIVFEPYYFQRSNRKIANAFDPSLTEIDCATNPTNPKASGCWGGAAPILLGAEWPLSTAKYFFPTMGNQNDYVIDSSNTVRHLGTGVNWMITNDLTDRVTGYQATANADPTKPTIVGANERLPNQFKDYFVSCVDIWGESQYKMRLIISDENTVNSVNGSVLDTYTDWDNSP</sequence>
<evidence type="ECO:0000313" key="1">
    <source>
        <dbReference type="EMBL" id="KYG61455.1"/>
    </source>
</evidence>
<protein>
    <submittedName>
        <fullName evidence="1">Uncharacterized protein</fullName>
    </submittedName>
</protein>
<dbReference type="AlphaFoldDB" id="A0A150WEX4"/>
<organism evidence="1 2">
    <name type="scientific">Bdellovibrio bacteriovorus</name>
    <dbReference type="NCBI Taxonomy" id="959"/>
    <lineage>
        <taxon>Bacteria</taxon>
        <taxon>Pseudomonadati</taxon>
        <taxon>Bdellovibrionota</taxon>
        <taxon>Bdellovibrionia</taxon>
        <taxon>Bdellovibrionales</taxon>
        <taxon>Pseudobdellovibrionaceae</taxon>
        <taxon>Bdellovibrio</taxon>
    </lineage>
</organism>
<dbReference type="EMBL" id="LUKE01000006">
    <property type="protein sequence ID" value="KYG61455.1"/>
    <property type="molecule type" value="Genomic_DNA"/>
</dbReference>
<name>A0A150WEX4_BDEBC</name>
<gene>
    <name evidence="1" type="ORF">AZI86_17230</name>
</gene>
<reference evidence="1 2" key="1">
    <citation type="submission" date="2016-03" db="EMBL/GenBank/DDBJ databases">
        <authorList>
            <person name="Ploux O."/>
        </authorList>
    </citation>
    <scope>NUCLEOTIDE SEQUENCE [LARGE SCALE GENOMIC DNA]</scope>
    <source>
        <strain evidence="1 2">R0</strain>
    </source>
</reference>
<accession>A0A150WEX4</accession>
<comment type="caution">
    <text evidence="1">The sequence shown here is derived from an EMBL/GenBank/DDBJ whole genome shotgun (WGS) entry which is preliminary data.</text>
</comment>